<accession>A0A0Q0RYY0</accession>
<organism evidence="1 2">
    <name type="scientific">Flavobacterium aquidurense</name>
    <dbReference type="NCBI Taxonomy" id="362413"/>
    <lineage>
        <taxon>Bacteria</taxon>
        <taxon>Pseudomonadati</taxon>
        <taxon>Bacteroidota</taxon>
        <taxon>Flavobacteriia</taxon>
        <taxon>Flavobacteriales</taxon>
        <taxon>Flavobacteriaceae</taxon>
        <taxon>Flavobacterium</taxon>
    </lineage>
</organism>
<gene>
    <name evidence="1" type="ORF">RC62_2863</name>
</gene>
<comment type="caution">
    <text evidence="1">The sequence shown here is derived from an EMBL/GenBank/DDBJ whole genome shotgun (WGS) entry which is preliminary data.</text>
</comment>
<proteinExistence type="predicted"/>
<sequence>MKITTLLYSLLFFQITVSQNKNEHKKFIEVEIINKHHIDSNDKSYSASHESPAYMNSYSSGYNKVVSKNKIIMIFDLDGKILQRKGFQIKKKPQSKPQDLIEVYNYDKNGFLSSITEQEKINNSFIEKTFLQQFYYNDKNQLIGKTFLDLKKNTITKRIVFEYDSNRNNTKIISDSLHYIIKQYDTNNQIISSTVYNDKKIHYAIDEEVKKGNSYYDDNNKIKVLNFAYKKQYYPDGLLKEIEQSNDFDTLKRNKKYAYFSNGLLKNEETSYSYYPNNYLLQQTFSIKSDFRENINRKAIEDINRQLLKSDIWE</sequence>
<dbReference type="EMBL" id="JRLF01000015">
    <property type="protein sequence ID" value="KQB37697.1"/>
    <property type="molecule type" value="Genomic_DNA"/>
</dbReference>
<dbReference type="Proteomes" id="UP000050443">
    <property type="component" value="Unassembled WGS sequence"/>
</dbReference>
<dbReference type="OrthoDB" id="1228437at2"/>
<reference evidence="1 2" key="1">
    <citation type="submission" date="2014-09" db="EMBL/GenBank/DDBJ databases">
        <title>Genome sequence of Flavobacterium aquidurense RC62.</title>
        <authorList>
            <person name="Kim J.F."/>
            <person name="Kwak M.-J."/>
        </authorList>
    </citation>
    <scope>NUCLEOTIDE SEQUENCE [LARGE SCALE GENOMIC DNA]</scope>
    <source>
        <strain evidence="1 2">RC62</strain>
    </source>
</reference>
<dbReference type="PATRIC" id="fig|362413.3.peg.2813"/>
<dbReference type="RefSeq" id="WP_055098426.1">
    <property type="nucleotide sequence ID" value="NZ_JRLF01000015.1"/>
</dbReference>
<dbReference type="AlphaFoldDB" id="A0A0Q0RYY0"/>
<evidence type="ECO:0000313" key="2">
    <source>
        <dbReference type="Proteomes" id="UP000050443"/>
    </source>
</evidence>
<name>A0A0Q0RYY0_9FLAO</name>
<evidence type="ECO:0000313" key="1">
    <source>
        <dbReference type="EMBL" id="KQB37697.1"/>
    </source>
</evidence>
<protein>
    <submittedName>
        <fullName evidence="1">Uncharacterized protein</fullName>
    </submittedName>
</protein>